<feature type="transmembrane region" description="Helical" evidence="1">
    <location>
        <begin position="97"/>
        <end position="115"/>
    </location>
</feature>
<feature type="transmembrane region" description="Helical" evidence="1">
    <location>
        <begin position="30"/>
        <end position="49"/>
    </location>
</feature>
<sequence>MIQIFWYIYAAFLATSSIAFLIHGGYKNRVFLIDLIVSAITWTGLFGFVTHREIFTPFVWQIVFFGALVWDIFFYLFLKNKLVESETDGDDIRMMNIFTTVFMILLLGPLYYALFQYAF</sequence>
<proteinExistence type="predicted"/>
<keyword evidence="1" id="KW-0812">Transmembrane</keyword>
<dbReference type="RefSeq" id="WP_106533591.1">
    <property type="nucleotide sequence ID" value="NZ_PYAT01000007.1"/>
</dbReference>
<comment type="caution">
    <text evidence="2">The sequence shown here is derived from an EMBL/GenBank/DDBJ whole genome shotgun (WGS) entry which is preliminary data.</text>
</comment>
<feature type="transmembrane region" description="Helical" evidence="1">
    <location>
        <begin position="6"/>
        <end position="23"/>
    </location>
</feature>
<keyword evidence="1" id="KW-1133">Transmembrane helix</keyword>
<protein>
    <submittedName>
        <fullName evidence="2">Uncharacterized protein</fullName>
    </submittedName>
</protein>
<evidence type="ECO:0000313" key="3">
    <source>
        <dbReference type="Proteomes" id="UP000242682"/>
    </source>
</evidence>
<dbReference type="Proteomes" id="UP000242682">
    <property type="component" value="Unassembled WGS sequence"/>
</dbReference>
<organism evidence="2 3">
    <name type="scientific">Planomicrobium soli</name>
    <dbReference type="NCBI Taxonomy" id="1176648"/>
    <lineage>
        <taxon>Bacteria</taxon>
        <taxon>Bacillati</taxon>
        <taxon>Bacillota</taxon>
        <taxon>Bacilli</taxon>
        <taxon>Bacillales</taxon>
        <taxon>Caryophanaceae</taxon>
        <taxon>Planomicrobium</taxon>
    </lineage>
</organism>
<reference evidence="2 3" key="1">
    <citation type="submission" date="2018-03" db="EMBL/GenBank/DDBJ databases">
        <title>Genomic Encyclopedia of Type Strains, Phase III (KMG-III): the genomes of soil and plant-associated and newly described type strains.</title>
        <authorList>
            <person name="Whitman W."/>
        </authorList>
    </citation>
    <scope>NUCLEOTIDE SEQUENCE [LARGE SCALE GENOMIC DNA]</scope>
    <source>
        <strain evidence="2 3">CGMCC 1.12259</strain>
    </source>
</reference>
<evidence type="ECO:0000256" key="1">
    <source>
        <dbReference type="SAM" id="Phobius"/>
    </source>
</evidence>
<keyword evidence="3" id="KW-1185">Reference proteome</keyword>
<keyword evidence="1" id="KW-0472">Membrane</keyword>
<dbReference type="AlphaFoldDB" id="A0A2P8GQJ4"/>
<name>A0A2P8GQJ4_9BACL</name>
<dbReference type="OrthoDB" id="2427663at2"/>
<evidence type="ECO:0000313" key="2">
    <source>
        <dbReference type="EMBL" id="PSL36215.1"/>
    </source>
</evidence>
<gene>
    <name evidence="2" type="ORF">B0H99_10736</name>
</gene>
<feature type="transmembrane region" description="Helical" evidence="1">
    <location>
        <begin position="55"/>
        <end position="77"/>
    </location>
</feature>
<dbReference type="EMBL" id="PYAT01000007">
    <property type="protein sequence ID" value="PSL36215.1"/>
    <property type="molecule type" value="Genomic_DNA"/>
</dbReference>
<accession>A0A2P8GQJ4</accession>